<dbReference type="PANTHER" id="PTHR34413:SF2">
    <property type="entry name" value="PROPHAGE TAIL FIBER ASSEMBLY PROTEIN HOMOLOG TFAE-RELATED"/>
    <property type="match status" value="1"/>
</dbReference>
<dbReference type="PANTHER" id="PTHR34413">
    <property type="entry name" value="PROPHAGE TAIL FIBER ASSEMBLY PROTEIN HOMOLOG TFAE-RELATED-RELATED"/>
    <property type="match status" value="1"/>
</dbReference>
<sequence length="203" mass="22169">MNNAELNSELIATMAGEITVYNFDVMSREYISASTEYLAIGVGIPAYSCLDAPGAYKAGYAICRSADFNSWEYVPDHRGEIVFSTETGESKEITAPGDYPDNTTTIVPLTPYDKWDGEKWVTDTEAQHSAAVDAAEAQRQSLIDTAMASINLIQLKLQAGRNLTQAETSRLNTVLDYIDAVTATDTSTAPDVIWPELLDAHNM</sequence>
<gene>
    <name evidence="1" type="ORF">DK174_14335</name>
</gene>
<dbReference type="InterPro" id="IPR051220">
    <property type="entry name" value="TFA_Chaperone"/>
</dbReference>
<protein>
    <submittedName>
        <fullName evidence="1">Tail fiber assembly protein</fullName>
    </submittedName>
</protein>
<dbReference type="Proteomes" id="UP000839563">
    <property type="component" value="Unassembled WGS sequence"/>
</dbReference>
<comment type="caution">
    <text evidence="1">The sequence shown here is derived from an EMBL/GenBank/DDBJ whole genome shotgun (WGS) entry which is preliminary data.</text>
</comment>
<proteinExistence type="predicted"/>
<organism evidence="1">
    <name type="scientific">Shigella flexneri</name>
    <dbReference type="NCBI Taxonomy" id="623"/>
    <lineage>
        <taxon>Bacteria</taxon>
        <taxon>Pseudomonadati</taxon>
        <taxon>Pseudomonadota</taxon>
        <taxon>Gammaproteobacteria</taxon>
        <taxon>Enterobacterales</taxon>
        <taxon>Enterobacteriaceae</taxon>
        <taxon>Shigella</taxon>
    </lineage>
</organism>
<dbReference type="RefSeq" id="WP_001057695.1">
    <property type="nucleotide sequence ID" value="NZ_CABVUP010000092.1"/>
</dbReference>
<name>A0A3T2UXE7_SHIFL</name>
<dbReference type="Pfam" id="PF02413">
    <property type="entry name" value="Caudo_TAP"/>
    <property type="match status" value="1"/>
</dbReference>
<dbReference type="AlphaFoldDB" id="A0A3T2UXE7"/>
<evidence type="ECO:0000313" key="1">
    <source>
        <dbReference type="EMBL" id="EAA0483081.1"/>
    </source>
</evidence>
<dbReference type="InterPro" id="IPR003458">
    <property type="entry name" value="Phage_T4_Gp38_tail_assem"/>
</dbReference>
<accession>A0A3T2UXE7</accession>
<dbReference type="EMBL" id="AAAAHL010000099">
    <property type="protein sequence ID" value="EAA0483081.1"/>
    <property type="molecule type" value="Genomic_DNA"/>
</dbReference>
<reference evidence="1" key="1">
    <citation type="submission" date="2018-05" db="EMBL/GenBank/DDBJ databases">
        <authorList>
            <person name="Ashton P.M."/>
            <person name="Dallman T."/>
            <person name="Nair S."/>
            <person name="De Pinna E."/>
            <person name="Peters T."/>
            <person name="Grant K."/>
        </authorList>
    </citation>
    <scope>NUCLEOTIDE SEQUENCE [LARGE SCALE GENOMIC DNA]</scope>
    <source>
        <strain evidence="1">397720</strain>
    </source>
</reference>